<sequence length="418" mass="47739">MVAGKVGEPSAKRAKVDEAKEEEDPLVRRREELVRLLGRARKGKEVNKRAKEELVTLCVRLEAKNGKLLTRLPPELWHKILDENLQQNDLLALAMTCRFFREKQKDLEKKAKTIFIDGYLQWQWQWQKSGKMETNLGEKHLVSLRKGGKVTSHTLGWFRWVCDTLKVLPGFLPPEWRLRGPGEDFWSARVKGAVYEGNLVNYAAFQGSVEILRWLMEEKGCKLNKNTGEWAGVGGSVKVLEHLRGRGYKFDEMACSGAAEGGHLEALKFLRGLDPPCPWNEWTCCWAAEGGYLDILKFLRAQDPPCPWGVGSCAWAARRGHLDLLKWLRSQDPPCPWDATTCTYAARGGHLEILKWSRSQDPPCPWSRRACKYTASMRDHEHIVDWIDQQGGESGDEDIDFSDIDIDISFDSYGDLRR</sequence>
<dbReference type="EMBL" id="CP151512">
    <property type="protein sequence ID" value="WZN65488.1"/>
    <property type="molecule type" value="Genomic_DNA"/>
</dbReference>
<accession>A0AAX4PHU3</accession>
<dbReference type="SUPFAM" id="SSF48403">
    <property type="entry name" value="Ankyrin repeat"/>
    <property type="match status" value="1"/>
</dbReference>
<dbReference type="Proteomes" id="UP001472866">
    <property type="component" value="Chromosome 12"/>
</dbReference>
<dbReference type="Gene3D" id="1.25.40.20">
    <property type="entry name" value="Ankyrin repeat-containing domain"/>
    <property type="match status" value="1"/>
</dbReference>
<protein>
    <submittedName>
        <fullName evidence="2">Ankyrin repeat protein</fullName>
    </submittedName>
</protein>
<evidence type="ECO:0000313" key="2">
    <source>
        <dbReference type="EMBL" id="WZN65488.1"/>
    </source>
</evidence>
<evidence type="ECO:0000313" key="3">
    <source>
        <dbReference type="Proteomes" id="UP001472866"/>
    </source>
</evidence>
<dbReference type="Pfam" id="PF13637">
    <property type="entry name" value="Ank_4"/>
    <property type="match status" value="1"/>
</dbReference>
<dbReference type="PANTHER" id="PTHR46586:SF3">
    <property type="entry name" value="ANKYRIN REPEAT-CONTAINING PROTEIN"/>
    <property type="match status" value="1"/>
</dbReference>
<evidence type="ECO:0000256" key="1">
    <source>
        <dbReference type="SAM" id="MobiDB-lite"/>
    </source>
</evidence>
<feature type="region of interest" description="Disordered" evidence="1">
    <location>
        <begin position="1"/>
        <end position="25"/>
    </location>
</feature>
<gene>
    <name evidence="2" type="ORF">HKI87_12g70470</name>
</gene>
<dbReference type="InterPro" id="IPR002110">
    <property type="entry name" value="Ankyrin_rpt"/>
</dbReference>
<name>A0AAX4PHU3_9CHLO</name>
<reference evidence="2 3" key="1">
    <citation type="submission" date="2024-03" db="EMBL/GenBank/DDBJ databases">
        <title>Complete genome sequence of the green alga Chloropicon roscoffensis RCC1871.</title>
        <authorList>
            <person name="Lemieux C."/>
            <person name="Pombert J.-F."/>
            <person name="Otis C."/>
            <person name="Turmel M."/>
        </authorList>
    </citation>
    <scope>NUCLEOTIDE SEQUENCE [LARGE SCALE GENOMIC DNA]</scope>
    <source>
        <strain evidence="2 3">RCC1871</strain>
    </source>
</reference>
<dbReference type="PANTHER" id="PTHR46586">
    <property type="entry name" value="ANKYRIN REPEAT-CONTAINING PROTEIN"/>
    <property type="match status" value="1"/>
</dbReference>
<dbReference type="CDD" id="cd09917">
    <property type="entry name" value="F-box_SF"/>
    <property type="match status" value="1"/>
</dbReference>
<organism evidence="2 3">
    <name type="scientific">Chloropicon roscoffensis</name>
    <dbReference type="NCBI Taxonomy" id="1461544"/>
    <lineage>
        <taxon>Eukaryota</taxon>
        <taxon>Viridiplantae</taxon>
        <taxon>Chlorophyta</taxon>
        <taxon>Chloropicophyceae</taxon>
        <taxon>Chloropicales</taxon>
        <taxon>Chloropicaceae</taxon>
        <taxon>Chloropicon</taxon>
    </lineage>
</organism>
<proteinExistence type="predicted"/>
<dbReference type="AlphaFoldDB" id="A0AAX4PHU3"/>
<dbReference type="SUPFAM" id="SSF81383">
    <property type="entry name" value="F-box domain"/>
    <property type="match status" value="1"/>
</dbReference>
<dbReference type="InterPro" id="IPR036770">
    <property type="entry name" value="Ankyrin_rpt-contain_sf"/>
</dbReference>
<dbReference type="InterPro" id="IPR052050">
    <property type="entry name" value="SecEffector_AnkRepeat"/>
</dbReference>
<dbReference type="InterPro" id="IPR036047">
    <property type="entry name" value="F-box-like_dom_sf"/>
</dbReference>
<keyword evidence="3" id="KW-1185">Reference proteome</keyword>